<dbReference type="PANTHER" id="PTHR31234:SF39">
    <property type="entry name" value="HARPIN-INDUCED PROTEIN 1 CONTAINING PROTEIN, EXPRESSED"/>
    <property type="match status" value="1"/>
</dbReference>
<dbReference type="EMBL" id="JADFTS010000007">
    <property type="protein sequence ID" value="KAF9599026.1"/>
    <property type="molecule type" value="Genomic_DNA"/>
</dbReference>
<evidence type="ECO:0000256" key="4">
    <source>
        <dbReference type="ARBA" id="ARBA00023136"/>
    </source>
</evidence>
<dbReference type="Proteomes" id="UP000631114">
    <property type="component" value="Unassembled WGS sequence"/>
</dbReference>
<proteinExistence type="predicted"/>
<keyword evidence="4 5" id="KW-0472">Membrane</keyword>
<keyword evidence="8" id="KW-1185">Reference proteome</keyword>
<evidence type="ECO:0000313" key="7">
    <source>
        <dbReference type="EMBL" id="KAF9599026.1"/>
    </source>
</evidence>
<dbReference type="GO" id="GO:0098542">
    <property type="term" value="P:defense response to other organism"/>
    <property type="evidence" value="ECO:0007669"/>
    <property type="project" value="InterPro"/>
</dbReference>
<keyword evidence="3 5" id="KW-1133">Transmembrane helix</keyword>
<evidence type="ECO:0000256" key="2">
    <source>
        <dbReference type="ARBA" id="ARBA00022692"/>
    </source>
</evidence>
<accession>A0A835HFY8</accession>
<evidence type="ECO:0000256" key="5">
    <source>
        <dbReference type="SAM" id="Phobius"/>
    </source>
</evidence>
<dbReference type="InterPro" id="IPR044839">
    <property type="entry name" value="NDR1-like"/>
</dbReference>
<dbReference type="InterPro" id="IPR004864">
    <property type="entry name" value="LEA_2"/>
</dbReference>
<sequence length="197" mass="22187">MAGPVVPANRQGNQGLLRCIAVAIIAILVLVGLVVLITWLVIRPKKLVYTLESGRVSGFGLHRDQLNGTFDFTLKAYNPNRRVGLYYDSIQVTVSYDYETIAFQTLKPFFQPRHNVTHFEVKTVAQSVALLPSVAKDLRLEKSSGEIELKIRLKARIRFKVGIWKSSHYNLKVVCSQVEVHPNSTKAFKGKKCDVDF</sequence>
<feature type="transmembrane region" description="Helical" evidence="5">
    <location>
        <begin position="20"/>
        <end position="42"/>
    </location>
</feature>
<evidence type="ECO:0000256" key="3">
    <source>
        <dbReference type="ARBA" id="ARBA00022989"/>
    </source>
</evidence>
<dbReference type="GO" id="GO:0005886">
    <property type="term" value="C:plasma membrane"/>
    <property type="evidence" value="ECO:0007669"/>
    <property type="project" value="TreeGrafter"/>
</dbReference>
<comment type="caution">
    <text evidence="7">The sequence shown here is derived from an EMBL/GenBank/DDBJ whole genome shotgun (WGS) entry which is preliminary data.</text>
</comment>
<gene>
    <name evidence="7" type="ORF">IFM89_033371</name>
</gene>
<dbReference type="Pfam" id="PF03168">
    <property type="entry name" value="LEA_2"/>
    <property type="match status" value="1"/>
</dbReference>
<evidence type="ECO:0000313" key="8">
    <source>
        <dbReference type="Proteomes" id="UP000631114"/>
    </source>
</evidence>
<dbReference type="PANTHER" id="PTHR31234">
    <property type="entry name" value="LATE EMBRYOGENESIS ABUNDANT (LEA) HYDROXYPROLINE-RICH GLYCOPROTEIN FAMILY"/>
    <property type="match status" value="1"/>
</dbReference>
<feature type="domain" description="Late embryogenesis abundant protein LEA-2 subgroup" evidence="6">
    <location>
        <begin position="73"/>
        <end position="175"/>
    </location>
</feature>
<evidence type="ECO:0000259" key="6">
    <source>
        <dbReference type="Pfam" id="PF03168"/>
    </source>
</evidence>
<keyword evidence="2 5" id="KW-0812">Transmembrane</keyword>
<dbReference type="AlphaFoldDB" id="A0A835HFY8"/>
<organism evidence="7 8">
    <name type="scientific">Coptis chinensis</name>
    <dbReference type="NCBI Taxonomy" id="261450"/>
    <lineage>
        <taxon>Eukaryota</taxon>
        <taxon>Viridiplantae</taxon>
        <taxon>Streptophyta</taxon>
        <taxon>Embryophyta</taxon>
        <taxon>Tracheophyta</taxon>
        <taxon>Spermatophyta</taxon>
        <taxon>Magnoliopsida</taxon>
        <taxon>Ranunculales</taxon>
        <taxon>Ranunculaceae</taxon>
        <taxon>Coptidoideae</taxon>
        <taxon>Coptis</taxon>
    </lineage>
</organism>
<comment type="subcellular location">
    <subcellularLocation>
        <location evidence="1">Membrane</location>
        <topology evidence="1">Single-pass membrane protein</topology>
    </subcellularLocation>
</comment>
<protein>
    <recommendedName>
        <fullName evidence="6">Late embryogenesis abundant protein LEA-2 subgroup domain-containing protein</fullName>
    </recommendedName>
</protein>
<name>A0A835HFY8_9MAGN</name>
<reference evidence="7 8" key="1">
    <citation type="submission" date="2020-10" db="EMBL/GenBank/DDBJ databases">
        <title>The Coptis chinensis genome and diversification of protoberbering-type alkaloids.</title>
        <authorList>
            <person name="Wang B."/>
            <person name="Shu S."/>
            <person name="Song C."/>
            <person name="Liu Y."/>
        </authorList>
    </citation>
    <scope>NUCLEOTIDE SEQUENCE [LARGE SCALE GENOMIC DNA]</scope>
    <source>
        <strain evidence="7">HL-2020</strain>
        <tissue evidence="7">Leaf</tissue>
    </source>
</reference>
<evidence type="ECO:0000256" key="1">
    <source>
        <dbReference type="ARBA" id="ARBA00004167"/>
    </source>
</evidence>
<dbReference type="OrthoDB" id="669838at2759"/>